<dbReference type="KEGG" id="mpro:BJP34_23025"/>
<evidence type="ECO:0000313" key="4">
    <source>
        <dbReference type="Proteomes" id="UP000177870"/>
    </source>
</evidence>
<evidence type="ECO:0000313" key="3">
    <source>
        <dbReference type="EMBL" id="AOX01919.1"/>
    </source>
</evidence>
<evidence type="ECO:0000256" key="2">
    <source>
        <dbReference type="ARBA" id="ARBA00022803"/>
    </source>
</evidence>
<dbReference type="PANTHER" id="PTHR45641">
    <property type="entry name" value="TETRATRICOPEPTIDE REPEAT PROTEIN (AFU_ORTHOLOGUE AFUA_6G03870)"/>
    <property type="match status" value="1"/>
</dbReference>
<name>A0A1D8TW88_9CYAN</name>
<dbReference type="STRING" id="1458985.BJP34_23025"/>
<sequence length="572" mass="66877">MLTSNSTKFKSDEEESYLRLKRDLSWREGFGILFVRCTPVQEKIIIEEIKQDINEKTVDVLKLDYSSYNLYDLIEEKVKENPIDILFISGLEKSLALDDYIKRTLENPKKAYQREALASLLGHLNWQRERFRDDFNCCLVFTVRKYTLRYLVRRAPDFFDWRSGVIEFPVDRDIDLLQYYTPFQADIEQQKPQDVSQDIVHSSDEYYDLLKKLLLLEYENDGDLQAIHDVVESNADKLDSSFAKILEQWLLNTCAELNPEEKEAIAGIVESLCLDISEFPGRRANAIEIAITGLETVLQLRPRETLSEEWAKTLNYIGAVYSYRIVGDKADNLEKAIAFYQQALRVRTFEAFPEDWAMTQNHLGIAYYLRIKGEKAQNIEKAIACFQQAFTVYTFEAFPEDWAMTQNHLGIAYYYRIKGEKAQNIEQAITCYQQALRVRTFEAFPKDWARTQYNLGNVYRKRIKGEKAHNIEDAIACYQKALTVRTFEAFTQDWARTQIHLGNAYFKRIKGHKIQNFKLAIAYIEEAFTVLTFQDFIESLPRGNRKFILKLTYIISTIVSKLKKLLGFAKTR</sequence>
<dbReference type="InterPro" id="IPR006597">
    <property type="entry name" value="Sel1-like"/>
</dbReference>
<dbReference type="Pfam" id="PF13374">
    <property type="entry name" value="TPR_10"/>
    <property type="match status" value="1"/>
</dbReference>
<dbReference type="Proteomes" id="UP000177870">
    <property type="component" value="Chromosome"/>
</dbReference>
<dbReference type="InterPro" id="IPR011990">
    <property type="entry name" value="TPR-like_helical_dom_sf"/>
</dbReference>
<dbReference type="SMART" id="SM00028">
    <property type="entry name" value="TPR"/>
    <property type="match status" value="4"/>
</dbReference>
<dbReference type="OrthoDB" id="433986at2"/>
<keyword evidence="1" id="KW-0677">Repeat</keyword>
<dbReference type="AlphaFoldDB" id="A0A1D8TW88"/>
<gene>
    <name evidence="3" type="ORF">BJP34_23025</name>
</gene>
<dbReference type="EMBL" id="CP017599">
    <property type="protein sequence ID" value="AOX01919.1"/>
    <property type="molecule type" value="Genomic_DNA"/>
</dbReference>
<accession>A0A1D8TW88</accession>
<protein>
    <recommendedName>
        <fullName evidence="5">Tetratricopeptide repeat protein</fullName>
    </recommendedName>
</protein>
<evidence type="ECO:0008006" key="5">
    <source>
        <dbReference type="Google" id="ProtNLM"/>
    </source>
</evidence>
<reference evidence="4" key="1">
    <citation type="submission" date="2016-10" db="EMBL/GenBank/DDBJ databases">
        <title>Comparative genomics uncovers the prolific and rare metabolic potential of the cyanobacterial genus Moorea.</title>
        <authorList>
            <person name="Leao T."/>
            <person name="Castelao G."/>
            <person name="Korobeynikov A."/>
            <person name="Monroe E.A."/>
            <person name="Podell S."/>
            <person name="Glukhov E."/>
            <person name="Allen E."/>
            <person name="Gerwick W.H."/>
            <person name="Gerwick L."/>
        </authorList>
    </citation>
    <scope>NUCLEOTIDE SEQUENCE [LARGE SCALE GENOMIC DNA]</scope>
    <source>
        <strain evidence="4">PAL-8-15-08-1</strain>
    </source>
</reference>
<keyword evidence="2" id="KW-0802">TPR repeat</keyword>
<dbReference type="InterPro" id="IPR019734">
    <property type="entry name" value="TPR_rpt"/>
</dbReference>
<proteinExistence type="predicted"/>
<dbReference type="Gene3D" id="1.25.40.10">
    <property type="entry name" value="Tetratricopeptide repeat domain"/>
    <property type="match status" value="2"/>
</dbReference>
<dbReference type="Pfam" id="PF08238">
    <property type="entry name" value="Sel1"/>
    <property type="match status" value="4"/>
</dbReference>
<organism evidence="3 4">
    <name type="scientific">Moorena producens PAL-8-15-08-1</name>
    <dbReference type="NCBI Taxonomy" id="1458985"/>
    <lineage>
        <taxon>Bacteria</taxon>
        <taxon>Bacillati</taxon>
        <taxon>Cyanobacteriota</taxon>
        <taxon>Cyanophyceae</taxon>
        <taxon>Coleofasciculales</taxon>
        <taxon>Coleofasciculaceae</taxon>
        <taxon>Moorena</taxon>
    </lineage>
</organism>
<evidence type="ECO:0000256" key="1">
    <source>
        <dbReference type="ARBA" id="ARBA00022737"/>
    </source>
</evidence>
<dbReference type="SUPFAM" id="SSF48452">
    <property type="entry name" value="TPR-like"/>
    <property type="match status" value="1"/>
</dbReference>